<comment type="caution">
    <text evidence="2">The sequence shown here is derived from an EMBL/GenBank/DDBJ whole genome shotgun (WGS) entry which is preliminary data.</text>
</comment>
<dbReference type="InterPro" id="IPR039569">
    <property type="entry name" value="FAS1-like_DH_region"/>
</dbReference>
<evidence type="ECO:0000313" key="3">
    <source>
        <dbReference type="Proteomes" id="UP000588017"/>
    </source>
</evidence>
<dbReference type="Gene3D" id="3.10.129.10">
    <property type="entry name" value="Hotdog Thioesterase"/>
    <property type="match status" value="1"/>
</dbReference>
<sequence>MSDWNDWLGRSERRSDDIVRSPAMRLAATLGDLTSSYRPDAATLPPLWHWLYFLDATPRADIGPDGHAAKGGFLPPIPLPRRMYAGGRLTFPGGLAFGAPAERVSTVTSIAEKRGRSGPLAFVTVRHEISQHGALVTTEEHDIVYREAARPGAPPAPAPRAERAVAVEETVQPDEVMLFRFSALTFNGHRIHYDHPYVTGVEGYPGLIVHGPLIAMLLFEFARRTEGGRDVAAFSFRAASPLFCGTPLRLVRTDGPEAAPVFEARAEDERLVMTATVTFA</sequence>
<dbReference type="Proteomes" id="UP000588017">
    <property type="component" value="Unassembled WGS sequence"/>
</dbReference>
<dbReference type="PANTHER" id="PTHR28152:SF1">
    <property type="entry name" value="HYDROXYACYL-THIOESTER DEHYDRATASE TYPE 2, MITOCHONDRIAL"/>
    <property type="match status" value="1"/>
</dbReference>
<evidence type="ECO:0000313" key="2">
    <source>
        <dbReference type="EMBL" id="MBB6168664.1"/>
    </source>
</evidence>
<dbReference type="SUPFAM" id="SSF54637">
    <property type="entry name" value="Thioesterase/thiol ester dehydrase-isomerase"/>
    <property type="match status" value="1"/>
</dbReference>
<dbReference type="AlphaFoldDB" id="A0A841KCL5"/>
<dbReference type="InterPro" id="IPR029069">
    <property type="entry name" value="HotDog_dom_sf"/>
</dbReference>
<dbReference type="RefSeq" id="WP_183335002.1">
    <property type="nucleotide sequence ID" value="NZ_BMHX01000005.1"/>
</dbReference>
<name>A0A841KCL5_9HYPH</name>
<evidence type="ECO:0000259" key="1">
    <source>
        <dbReference type="Pfam" id="PF13452"/>
    </source>
</evidence>
<dbReference type="EC" id="4.2.1.153" evidence="2"/>
<gene>
    <name evidence="2" type="ORF">HNQ73_002301</name>
</gene>
<dbReference type="InterPro" id="IPR052741">
    <property type="entry name" value="Mitochondrial_HTD2"/>
</dbReference>
<dbReference type="PANTHER" id="PTHR28152">
    <property type="entry name" value="HYDROXYACYL-THIOESTER DEHYDRATASE TYPE 2, MITOCHONDRIAL"/>
    <property type="match status" value="1"/>
</dbReference>
<proteinExistence type="predicted"/>
<keyword evidence="3" id="KW-1185">Reference proteome</keyword>
<reference evidence="2 3" key="1">
    <citation type="submission" date="2020-08" db="EMBL/GenBank/DDBJ databases">
        <title>Genomic Encyclopedia of Type Strains, Phase IV (KMG-IV): sequencing the most valuable type-strain genomes for metagenomic binning, comparative biology and taxonomic classification.</title>
        <authorList>
            <person name="Goeker M."/>
        </authorList>
    </citation>
    <scope>NUCLEOTIDE SEQUENCE [LARGE SCALE GENOMIC DNA]</scope>
    <source>
        <strain evidence="2 3">DSM 101465</strain>
    </source>
</reference>
<dbReference type="GO" id="GO:0019171">
    <property type="term" value="F:(3R)-hydroxyacyl-[acyl-carrier-protein] dehydratase activity"/>
    <property type="evidence" value="ECO:0007669"/>
    <property type="project" value="TreeGrafter"/>
</dbReference>
<dbReference type="Pfam" id="PF13452">
    <property type="entry name" value="FAS1_DH_region"/>
    <property type="match status" value="1"/>
</dbReference>
<organism evidence="2 3">
    <name type="scientific">Chelatococcus composti</name>
    <dbReference type="NCBI Taxonomy" id="1743235"/>
    <lineage>
        <taxon>Bacteria</taxon>
        <taxon>Pseudomonadati</taxon>
        <taxon>Pseudomonadota</taxon>
        <taxon>Alphaproteobacteria</taxon>
        <taxon>Hyphomicrobiales</taxon>
        <taxon>Chelatococcaceae</taxon>
        <taxon>Chelatococcus</taxon>
    </lineage>
</organism>
<dbReference type="EMBL" id="JACHEH010000005">
    <property type="protein sequence ID" value="MBB6168664.1"/>
    <property type="molecule type" value="Genomic_DNA"/>
</dbReference>
<keyword evidence="2" id="KW-0456">Lyase</keyword>
<feature type="domain" description="FAS1-like dehydratase" evidence="1">
    <location>
        <begin position="74"/>
        <end position="138"/>
    </location>
</feature>
<protein>
    <submittedName>
        <fullName evidence="2">3-methylfumaryl-CoA hydratase</fullName>
        <ecNumber evidence="2">4.2.1.153</ecNumber>
    </submittedName>
</protein>
<accession>A0A841KCL5</accession>